<proteinExistence type="predicted"/>
<evidence type="ECO:0000313" key="2">
    <source>
        <dbReference type="EMBL" id="RQD81956.1"/>
    </source>
</evidence>
<evidence type="ECO:0000313" key="3">
    <source>
        <dbReference type="Proteomes" id="UP000284763"/>
    </source>
</evidence>
<name>A0A424YSF3_9EURY</name>
<organism evidence="2 3">
    <name type="scientific">Methanosalsum natronophilum</name>
    <dbReference type="NCBI Taxonomy" id="768733"/>
    <lineage>
        <taxon>Archaea</taxon>
        <taxon>Methanobacteriati</taxon>
        <taxon>Methanobacteriota</taxon>
        <taxon>Stenosarchaea group</taxon>
        <taxon>Methanomicrobia</taxon>
        <taxon>Methanosarcinales</taxon>
        <taxon>Methanosarcinaceae</taxon>
        <taxon>Methanosalsum</taxon>
    </lineage>
</organism>
<sequence>MPSFCPSCGSQLRFKEAEKCPTCNHELTRKSNKNPLLAAILNFLLPGIGYLYIGTRKFFAILIIISMLSFAVWAFTLPENIFDQYLTYSISYWAFSIILAIAFAIDAYQEVVGR</sequence>
<comment type="caution">
    <text evidence="2">The sequence shown here is derived from an EMBL/GenBank/DDBJ whole genome shotgun (WGS) entry which is preliminary data.</text>
</comment>
<feature type="transmembrane region" description="Helical" evidence="1">
    <location>
        <begin position="58"/>
        <end position="78"/>
    </location>
</feature>
<gene>
    <name evidence="2" type="ORF">D5R95_07730</name>
</gene>
<evidence type="ECO:0000256" key="1">
    <source>
        <dbReference type="SAM" id="Phobius"/>
    </source>
</evidence>
<dbReference type="AlphaFoldDB" id="A0A424YSF3"/>
<dbReference type="EMBL" id="QZAB01000487">
    <property type="protein sequence ID" value="RQD81956.1"/>
    <property type="molecule type" value="Genomic_DNA"/>
</dbReference>
<keyword evidence="1" id="KW-0812">Transmembrane</keyword>
<keyword evidence="1" id="KW-0472">Membrane</keyword>
<dbReference type="Proteomes" id="UP000284763">
    <property type="component" value="Unassembled WGS sequence"/>
</dbReference>
<feature type="transmembrane region" description="Helical" evidence="1">
    <location>
        <begin position="90"/>
        <end position="108"/>
    </location>
</feature>
<keyword evidence="1" id="KW-1133">Transmembrane helix</keyword>
<feature type="transmembrane region" description="Helical" evidence="1">
    <location>
        <begin position="36"/>
        <end position="53"/>
    </location>
</feature>
<protein>
    <submittedName>
        <fullName evidence="2">Uncharacterized protein</fullName>
    </submittedName>
</protein>
<accession>A0A424YSF3</accession>
<reference evidence="2 3" key="1">
    <citation type="submission" date="2018-08" db="EMBL/GenBank/DDBJ databases">
        <title>The metabolism and importance of syntrophic acetate oxidation coupled to methane or sulfide production in haloalkaline environments.</title>
        <authorList>
            <person name="Timmers P.H.A."/>
            <person name="Vavourakis C.D."/>
            <person name="Sorokin D.Y."/>
            <person name="Sinninghe Damste J.S."/>
            <person name="Muyzer G."/>
            <person name="Stams A.J.M."/>
            <person name="Plugge C.M."/>
        </authorList>
    </citation>
    <scope>NUCLEOTIDE SEQUENCE [LARGE SCALE GENOMIC DNA]</scope>
    <source>
        <strain evidence="2">MSAO_Arc3</strain>
    </source>
</reference>